<evidence type="ECO:0000313" key="4">
    <source>
        <dbReference type="EMBL" id="TYA14352.1"/>
    </source>
</evidence>
<reference evidence="4 5" key="1">
    <citation type="submission" date="2019-08" db="EMBL/GenBank/DDBJ databases">
        <title>Genome sequencing of Paenibacillus faecis DSM 23593(T).</title>
        <authorList>
            <person name="Kook J.-K."/>
            <person name="Park S.-N."/>
            <person name="Lim Y.K."/>
        </authorList>
    </citation>
    <scope>NUCLEOTIDE SEQUENCE [LARGE SCALE GENOMIC DNA]</scope>
    <source>
        <strain evidence="4 5">DSM 23593</strain>
    </source>
</reference>
<evidence type="ECO:0000313" key="5">
    <source>
        <dbReference type="Proteomes" id="UP000325218"/>
    </source>
</evidence>
<keyword evidence="5" id="KW-1185">Reference proteome</keyword>
<feature type="region of interest" description="Disordered" evidence="3">
    <location>
        <begin position="146"/>
        <end position="183"/>
    </location>
</feature>
<dbReference type="AlphaFoldDB" id="A0A5D0CWN4"/>
<dbReference type="OrthoDB" id="280334at2"/>
<keyword evidence="2" id="KW-1005">Bacterial flagellum biogenesis</keyword>
<keyword evidence="4" id="KW-0969">Cilium</keyword>
<keyword evidence="4" id="KW-0966">Cell projection</keyword>
<name>A0A5D0CWN4_9BACL</name>
<evidence type="ECO:0000256" key="3">
    <source>
        <dbReference type="SAM" id="MobiDB-lite"/>
    </source>
</evidence>
<evidence type="ECO:0000256" key="1">
    <source>
        <dbReference type="ARBA" id="ARBA00010577"/>
    </source>
</evidence>
<proteinExistence type="inferred from homology"/>
<dbReference type="RefSeq" id="WP_148449841.1">
    <property type="nucleotide sequence ID" value="NZ_BORZ01000002.1"/>
</dbReference>
<protein>
    <submittedName>
        <fullName evidence="4">Flagellar hook capping protein</fullName>
    </submittedName>
</protein>
<dbReference type="InterPro" id="IPR005648">
    <property type="entry name" value="FlgD"/>
</dbReference>
<comment type="similarity">
    <text evidence="1">Belongs to the FlgD family.</text>
</comment>
<evidence type="ECO:0000256" key="2">
    <source>
        <dbReference type="ARBA" id="ARBA00022795"/>
    </source>
</evidence>
<keyword evidence="4" id="KW-0282">Flagellum</keyword>
<dbReference type="Pfam" id="PF03963">
    <property type="entry name" value="FlgD"/>
    <property type="match status" value="1"/>
</dbReference>
<dbReference type="GO" id="GO:0044781">
    <property type="term" value="P:bacterial-type flagellum organization"/>
    <property type="evidence" value="ECO:0007669"/>
    <property type="project" value="UniProtKB-KW"/>
</dbReference>
<comment type="caution">
    <text evidence="4">The sequence shown here is derived from an EMBL/GenBank/DDBJ whole genome shotgun (WGS) entry which is preliminary data.</text>
</comment>
<dbReference type="Proteomes" id="UP000325218">
    <property type="component" value="Unassembled WGS sequence"/>
</dbReference>
<organism evidence="4 5">
    <name type="scientific">Paenibacillus faecis</name>
    <dbReference type="NCBI Taxonomy" id="862114"/>
    <lineage>
        <taxon>Bacteria</taxon>
        <taxon>Bacillati</taxon>
        <taxon>Bacillota</taxon>
        <taxon>Bacilli</taxon>
        <taxon>Bacillales</taxon>
        <taxon>Paenibacillaceae</taxon>
        <taxon>Paenibacillus</taxon>
    </lineage>
</organism>
<gene>
    <name evidence="4" type="ORF">FRY98_01280</name>
</gene>
<dbReference type="EMBL" id="VSDO01000001">
    <property type="protein sequence ID" value="TYA14352.1"/>
    <property type="molecule type" value="Genomic_DNA"/>
</dbReference>
<accession>A0A5D0CWN4</accession>
<sequence>MAEVIPPKVNWPHYSTENVQRASKKDTKLGKDDFLKLMMAQMKYQDPMAPMDNKDMVAQMAQFTSVEQLTNISDQLKAMSASLGNSSGLIGKMVSWAGETKTGNYDIATGKPEVITTSEHGLVDSIIVRGGVHYVKVGDKEIELSKVEKVENAPEPEPEQPAGGDGGSGGDTPPPTGQGAGAE</sequence>